<dbReference type="SUPFAM" id="SSF74942">
    <property type="entry name" value="YhbC-like, C-terminal domain"/>
    <property type="match status" value="1"/>
</dbReference>
<evidence type="ECO:0000256" key="3">
    <source>
        <dbReference type="HAMAP-Rule" id="MF_01077"/>
    </source>
</evidence>
<dbReference type="Gene3D" id="2.30.30.180">
    <property type="entry name" value="Ribosome maturation factor RimP, C-terminal domain"/>
    <property type="match status" value="1"/>
</dbReference>
<comment type="similarity">
    <text evidence="3">Belongs to the RimP family.</text>
</comment>
<sequence length="154" mass="17648">MPKAKDIEARAEELLLPIAQENGVEIYDVEYVKEGGEWYLRAYIDKEEGVNIQDCENVSRKLSDRLDEEDFIGEAYILEVSSPGLGRALKKDRHLEKSLGEAVEIRLYRPQEKRKEFEGILKAYDGDSITIEAQDGEKKFARPDIALIRLALDF</sequence>
<dbReference type="Gene3D" id="3.30.300.70">
    <property type="entry name" value="RimP-like superfamily, N-terminal"/>
    <property type="match status" value="1"/>
</dbReference>
<dbReference type="InterPro" id="IPR028998">
    <property type="entry name" value="RimP_C"/>
</dbReference>
<dbReference type="GO" id="GO:0000028">
    <property type="term" value="P:ribosomal small subunit assembly"/>
    <property type="evidence" value="ECO:0007669"/>
    <property type="project" value="TreeGrafter"/>
</dbReference>
<evidence type="ECO:0000259" key="5">
    <source>
        <dbReference type="Pfam" id="PF17384"/>
    </source>
</evidence>
<name>A0A9D1YT20_9FIRM</name>
<dbReference type="PANTHER" id="PTHR33867">
    <property type="entry name" value="RIBOSOME MATURATION FACTOR RIMP"/>
    <property type="match status" value="1"/>
</dbReference>
<dbReference type="EMBL" id="DXDD01000102">
    <property type="protein sequence ID" value="HIY60647.1"/>
    <property type="molecule type" value="Genomic_DNA"/>
</dbReference>
<comment type="caution">
    <text evidence="6">The sequence shown here is derived from an EMBL/GenBank/DDBJ whole genome shotgun (WGS) entry which is preliminary data.</text>
</comment>
<reference evidence="6" key="2">
    <citation type="submission" date="2021-04" db="EMBL/GenBank/DDBJ databases">
        <authorList>
            <person name="Gilroy R."/>
        </authorList>
    </citation>
    <scope>NUCLEOTIDE SEQUENCE</scope>
    <source>
        <strain evidence="6">ChiSxjej3B15-24422</strain>
    </source>
</reference>
<dbReference type="FunFam" id="3.30.300.70:FF:000001">
    <property type="entry name" value="Ribosome maturation factor RimP"/>
    <property type="match status" value="1"/>
</dbReference>
<dbReference type="AlphaFoldDB" id="A0A9D1YT20"/>
<evidence type="ECO:0000313" key="7">
    <source>
        <dbReference type="Proteomes" id="UP000824007"/>
    </source>
</evidence>
<dbReference type="InterPro" id="IPR003728">
    <property type="entry name" value="Ribosome_maturation_RimP"/>
</dbReference>
<evidence type="ECO:0000256" key="1">
    <source>
        <dbReference type="ARBA" id="ARBA00022490"/>
    </source>
</evidence>
<dbReference type="Pfam" id="PF02576">
    <property type="entry name" value="RimP_N"/>
    <property type="match status" value="1"/>
</dbReference>
<organism evidence="6 7">
    <name type="scientific">Candidatus Eisenbergiella pullistercoris</name>
    <dbReference type="NCBI Taxonomy" id="2838555"/>
    <lineage>
        <taxon>Bacteria</taxon>
        <taxon>Bacillati</taxon>
        <taxon>Bacillota</taxon>
        <taxon>Clostridia</taxon>
        <taxon>Lachnospirales</taxon>
        <taxon>Lachnospiraceae</taxon>
        <taxon>Eisenbergiella</taxon>
    </lineage>
</organism>
<comment type="subcellular location">
    <subcellularLocation>
        <location evidence="3">Cytoplasm</location>
    </subcellularLocation>
</comment>
<evidence type="ECO:0000256" key="2">
    <source>
        <dbReference type="ARBA" id="ARBA00022517"/>
    </source>
</evidence>
<protein>
    <recommendedName>
        <fullName evidence="3">Ribosome maturation factor RimP</fullName>
    </recommendedName>
</protein>
<reference evidence="6" key="1">
    <citation type="journal article" date="2021" name="PeerJ">
        <title>Extensive microbial diversity within the chicken gut microbiome revealed by metagenomics and culture.</title>
        <authorList>
            <person name="Gilroy R."/>
            <person name="Ravi A."/>
            <person name="Getino M."/>
            <person name="Pursley I."/>
            <person name="Horton D.L."/>
            <person name="Alikhan N.F."/>
            <person name="Baker D."/>
            <person name="Gharbi K."/>
            <person name="Hall N."/>
            <person name="Watson M."/>
            <person name="Adriaenssens E.M."/>
            <person name="Foster-Nyarko E."/>
            <person name="Jarju S."/>
            <person name="Secka A."/>
            <person name="Antonio M."/>
            <person name="Oren A."/>
            <person name="Chaudhuri R.R."/>
            <person name="La Ragione R."/>
            <person name="Hildebrand F."/>
            <person name="Pallen M.J."/>
        </authorList>
    </citation>
    <scope>NUCLEOTIDE SEQUENCE</scope>
    <source>
        <strain evidence="6">ChiSxjej3B15-24422</strain>
    </source>
</reference>
<comment type="function">
    <text evidence="3">Required for maturation of 30S ribosomal subunits.</text>
</comment>
<dbReference type="HAMAP" id="MF_01077">
    <property type="entry name" value="RimP"/>
    <property type="match status" value="1"/>
</dbReference>
<dbReference type="GO" id="GO:0005829">
    <property type="term" value="C:cytosol"/>
    <property type="evidence" value="ECO:0007669"/>
    <property type="project" value="TreeGrafter"/>
</dbReference>
<keyword evidence="1 3" id="KW-0963">Cytoplasm</keyword>
<keyword evidence="2 3" id="KW-0690">Ribosome biogenesis</keyword>
<dbReference type="Pfam" id="PF17384">
    <property type="entry name" value="DUF150_C"/>
    <property type="match status" value="1"/>
</dbReference>
<accession>A0A9D1YT20</accession>
<evidence type="ECO:0000259" key="4">
    <source>
        <dbReference type="Pfam" id="PF02576"/>
    </source>
</evidence>
<feature type="domain" description="Ribosome maturation factor RimP C-terminal" evidence="5">
    <location>
        <begin position="89"/>
        <end position="154"/>
    </location>
</feature>
<dbReference type="Proteomes" id="UP000824007">
    <property type="component" value="Unassembled WGS sequence"/>
</dbReference>
<dbReference type="PANTHER" id="PTHR33867:SF1">
    <property type="entry name" value="RIBOSOME MATURATION FACTOR RIMP"/>
    <property type="match status" value="1"/>
</dbReference>
<dbReference type="InterPro" id="IPR036847">
    <property type="entry name" value="RimP_C_sf"/>
</dbReference>
<evidence type="ECO:0000313" key="6">
    <source>
        <dbReference type="EMBL" id="HIY60647.1"/>
    </source>
</evidence>
<feature type="domain" description="Ribosome maturation factor RimP N-terminal" evidence="4">
    <location>
        <begin position="16"/>
        <end position="85"/>
    </location>
</feature>
<dbReference type="InterPro" id="IPR028989">
    <property type="entry name" value="RimP_N"/>
</dbReference>
<dbReference type="InterPro" id="IPR035956">
    <property type="entry name" value="RimP_N_sf"/>
</dbReference>
<dbReference type="GO" id="GO:0006412">
    <property type="term" value="P:translation"/>
    <property type="evidence" value="ECO:0007669"/>
    <property type="project" value="TreeGrafter"/>
</dbReference>
<gene>
    <name evidence="3" type="primary">rimP</name>
    <name evidence="6" type="ORF">H9831_08230</name>
</gene>
<dbReference type="CDD" id="cd01734">
    <property type="entry name" value="YlxS_C"/>
    <property type="match status" value="1"/>
</dbReference>
<proteinExistence type="inferred from homology"/>
<dbReference type="SUPFAM" id="SSF75420">
    <property type="entry name" value="YhbC-like, N-terminal domain"/>
    <property type="match status" value="1"/>
</dbReference>